<evidence type="ECO:0008006" key="4">
    <source>
        <dbReference type="Google" id="ProtNLM"/>
    </source>
</evidence>
<keyword evidence="1" id="KW-1133">Transmembrane helix</keyword>
<dbReference type="EMBL" id="JBHTMY010000003">
    <property type="protein sequence ID" value="MFD1315489.1"/>
    <property type="molecule type" value="Genomic_DNA"/>
</dbReference>
<reference evidence="3" key="1">
    <citation type="journal article" date="2019" name="Int. J. Syst. Evol. Microbiol.">
        <title>The Global Catalogue of Microorganisms (GCM) 10K type strain sequencing project: providing services to taxonomists for standard genome sequencing and annotation.</title>
        <authorList>
            <consortium name="The Broad Institute Genomics Platform"/>
            <consortium name="The Broad Institute Genome Sequencing Center for Infectious Disease"/>
            <person name="Wu L."/>
            <person name="Ma J."/>
        </authorList>
    </citation>
    <scope>NUCLEOTIDE SEQUENCE [LARGE SCALE GENOMIC DNA]</scope>
    <source>
        <strain evidence="3">CCUG 61485</strain>
    </source>
</reference>
<dbReference type="RefSeq" id="WP_377177718.1">
    <property type="nucleotide sequence ID" value="NZ_JBHTMY010000003.1"/>
</dbReference>
<feature type="transmembrane region" description="Helical" evidence="1">
    <location>
        <begin position="56"/>
        <end position="81"/>
    </location>
</feature>
<protein>
    <recommendedName>
        <fullName evidence="4">DUF502 domain-containing protein</fullName>
    </recommendedName>
</protein>
<keyword evidence="1" id="KW-0812">Transmembrane</keyword>
<proteinExistence type="predicted"/>
<keyword evidence="1" id="KW-0472">Membrane</keyword>
<gene>
    <name evidence="2" type="ORF">ACFQ39_07660</name>
</gene>
<feature type="transmembrane region" description="Helical" evidence="1">
    <location>
        <begin position="20"/>
        <end position="44"/>
    </location>
</feature>
<organism evidence="2 3">
    <name type="scientific">Namhaeicola litoreus</name>
    <dbReference type="NCBI Taxonomy" id="1052145"/>
    <lineage>
        <taxon>Bacteria</taxon>
        <taxon>Pseudomonadati</taxon>
        <taxon>Bacteroidota</taxon>
        <taxon>Flavobacteriia</taxon>
        <taxon>Flavobacteriales</taxon>
        <taxon>Flavobacteriaceae</taxon>
        <taxon>Namhaeicola</taxon>
    </lineage>
</organism>
<name>A0ABW3Y1I1_9FLAO</name>
<evidence type="ECO:0000313" key="3">
    <source>
        <dbReference type="Proteomes" id="UP001597201"/>
    </source>
</evidence>
<evidence type="ECO:0000256" key="1">
    <source>
        <dbReference type="SAM" id="Phobius"/>
    </source>
</evidence>
<sequence length="199" mass="22555">MKKRMKWYSKILDRILKGIVLFIFPIVLISYLLGKAIGFIQKMMTPIQEHLPQQKFFGIGMLTLLSVILILLICYGFGFLLEKSKTKFFMNKLDDLLSAIIPGYAMMKSSASNAIGITDKEWKVVLLGEEGDWRMGVEVDKQQGEFSVVFFPEPPDAKAGEVKLIHQSKLKYSELPMGQLLLMIKKYGEGAGKLVKDKD</sequence>
<comment type="caution">
    <text evidence="2">The sequence shown here is derived from an EMBL/GenBank/DDBJ whole genome shotgun (WGS) entry which is preliminary data.</text>
</comment>
<evidence type="ECO:0000313" key="2">
    <source>
        <dbReference type="EMBL" id="MFD1315489.1"/>
    </source>
</evidence>
<dbReference type="Proteomes" id="UP001597201">
    <property type="component" value="Unassembled WGS sequence"/>
</dbReference>
<accession>A0ABW3Y1I1</accession>
<keyword evidence="3" id="KW-1185">Reference proteome</keyword>